<evidence type="ECO:0000256" key="1">
    <source>
        <dbReference type="ARBA" id="ARBA00006056"/>
    </source>
</evidence>
<evidence type="ECO:0000313" key="3">
    <source>
        <dbReference type="EMBL" id="MFC6237262.1"/>
    </source>
</evidence>
<dbReference type="RefSeq" id="WP_386764412.1">
    <property type="nucleotide sequence ID" value="NZ_JBHSTI010000008.1"/>
</dbReference>
<dbReference type="InterPro" id="IPR036111">
    <property type="entry name" value="Mal/L-sulfo/L-lacto_DH-like_sf"/>
</dbReference>
<proteinExistence type="inferred from homology"/>
<protein>
    <submittedName>
        <fullName evidence="3">Ldh family oxidoreductase</fullName>
    </submittedName>
</protein>
<organism evidence="3 4">
    <name type="scientific">Longivirga aurantiaca</name>
    <dbReference type="NCBI Taxonomy" id="1837743"/>
    <lineage>
        <taxon>Bacteria</taxon>
        <taxon>Bacillati</taxon>
        <taxon>Actinomycetota</taxon>
        <taxon>Actinomycetes</taxon>
        <taxon>Sporichthyales</taxon>
        <taxon>Sporichthyaceae</taxon>
        <taxon>Longivirga</taxon>
    </lineage>
</organism>
<dbReference type="InterPro" id="IPR043143">
    <property type="entry name" value="Mal/L-sulf/L-lact_DH-like_NADP"/>
</dbReference>
<dbReference type="Gene3D" id="1.10.1530.10">
    <property type="match status" value="1"/>
</dbReference>
<dbReference type="Pfam" id="PF02615">
    <property type="entry name" value="Ldh_2"/>
    <property type="match status" value="1"/>
</dbReference>
<evidence type="ECO:0000313" key="4">
    <source>
        <dbReference type="Proteomes" id="UP001596138"/>
    </source>
</evidence>
<dbReference type="InterPro" id="IPR003767">
    <property type="entry name" value="Malate/L-lactate_DH-like"/>
</dbReference>
<dbReference type="InterPro" id="IPR043144">
    <property type="entry name" value="Mal/L-sulf/L-lact_DH-like_ah"/>
</dbReference>
<gene>
    <name evidence="3" type="ORF">ACFQGU_05205</name>
</gene>
<keyword evidence="2" id="KW-0560">Oxidoreductase</keyword>
<dbReference type="PANTHER" id="PTHR11091:SF0">
    <property type="entry name" value="MALATE DEHYDROGENASE"/>
    <property type="match status" value="1"/>
</dbReference>
<reference evidence="4" key="1">
    <citation type="journal article" date="2019" name="Int. J. Syst. Evol. Microbiol.">
        <title>The Global Catalogue of Microorganisms (GCM) 10K type strain sequencing project: providing services to taxonomists for standard genome sequencing and annotation.</title>
        <authorList>
            <consortium name="The Broad Institute Genomics Platform"/>
            <consortium name="The Broad Institute Genome Sequencing Center for Infectious Disease"/>
            <person name="Wu L."/>
            <person name="Ma J."/>
        </authorList>
    </citation>
    <scope>NUCLEOTIDE SEQUENCE [LARGE SCALE GENOMIC DNA]</scope>
    <source>
        <strain evidence="4">CGMCC 4.7317</strain>
    </source>
</reference>
<evidence type="ECO:0000256" key="2">
    <source>
        <dbReference type="ARBA" id="ARBA00023002"/>
    </source>
</evidence>
<sequence length="364" mass="36468">MSSVPVSDVLAWSSAVLVEAGLAPVDAGWVAESLVFADLRGVSTHGVMRLPTYVARIRAGGIAARHSITVEADLGALVILDGGAGAGASLGVHSADLAVERARTYGIGAVITKNANHFGACAFYTNRIADAGLLGLVACNTESVMCAPFGGAPVLGTNPLALAVPMPASERPQLDMATTTTSQGRLLIAEQAGEPIPVGWAVDAGGQPTTSASEGLRGALLPMGGPKGFGLAFAVDALLALAGANVSTRVSALGGDPSEAQRLGHIAIAIRADGAQPLDDYRSAMSGLVGSIHASSVGLDVPAAVAPGEPEVERERAADGRISLSPHVVAELAELAESAGIALPSALAALTRPITTRESGETST</sequence>
<keyword evidence="4" id="KW-1185">Reference proteome</keyword>
<comment type="similarity">
    <text evidence="1">Belongs to the LDH2/MDH2 oxidoreductase family.</text>
</comment>
<dbReference type="PANTHER" id="PTHR11091">
    <property type="entry name" value="OXIDOREDUCTASE-RELATED"/>
    <property type="match status" value="1"/>
</dbReference>
<dbReference type="SUPFAM" id="SSF89733">
    <property type="entry name" value="L-sulfolactate dehydrogenase-like"/>
    <property type="match status" value="1"/>
</dbReference>
<dbReference type="Gene3D" id="3.30.1370.60">
    <property type="entry name" value="Hypothetical oxidoreductase yiak, domain 2"/>
    <property type="match status" value="1"/>
</dbReference>
<accession>A0ABW1T0B1</accession>
<comment type="caution">
    <text evidence="3">The sequence shown here is derived from an EMBL/GenBank/DDBJ whole genome shotgun (WGS) entry which is preliminary data.</text>
</comment>
<dbReference type="EMBL" id="JBHSTI010000008">
    <property type="protein sequence ID" value="MFC6237262.1"/>
    <property type="molecule type" value="Genomic_DNA"/>
</dbReference>
<name>A0ABW1T0B1_9ACTN</name>
<dbReference type="Proteomes" id="UP001596138">
    <property type="component" value="Unassembled WGS sequence"/>
</dbReference>